<gene>
    <name evidence="3" type="ORF">D0860_03148</name>
</gene>
<feature type="region of interest" description="Disordered" evidence="1">
    <location>
        <begin position="309"/>
        <end position="333"/>
    </location>
</feature>
<dbReference type="PANTHER" id="PTHR28094">
    <property type="entry name" value="MEIOTICALLY UP-REGULATED GENE 113 PROTEIN"/>
    <property type="match status" value="1"/>
</dbReference>
<dbReference type="Pfam" id="PF10544">
    <property type="entry name" value="T5orf172"/>
    <property type="match status" value="1"/>
</dbReference>
<dbReference type="SMART" id="SM00974">
    <property type="entry name" value="T5orf172"/>
    <property type="match status" value="1"/>
</dbReference>
<feature type="region of interest" description="Disordered" evidence="1">
    <location>
        <begin position="125"/>
        <end position="178"/>
    </location>
</feature>
<feature type="compositionally biased region" description="Polar residues" evidence="1">
    <location>
        <begin position="76"/>
        <end position="89"/>
    </location>
</feature>
<sequence>MPSPSRSLETPEARVLGRNDSKNPSTTCKGLTSSGRPCRRALAAGGSSPQSRRQSGVASFQSNGQLDDADFFCWQHKSQAQQGASQNPQAPKGNLAEKQTTAHGTIQRTSIDTLVQRLGIDDVPDDTRQIIKTKKEPKPPKRTETRDFAGATPRRQRPQGAPNDFEKPPQIPKKKSGFWDSLCCVSNGGDDDYVEVVRHRKRTGQVPSYHTTTNSTPSSTRPPSNRPPRQPSGPSTPPRRPNATELPGKPVTQKRASSNTQTEDLLRLLPPHLAPQTTSTLLAELVKPISPADEEGYIYIFWLTPQSKQSPDQSAARSLLSPEKPRPKHERRVSDVMTEFSFDGSERETRGKKTIMLKIGRANNVARRMNEWQRQCGYALNLVRWYPYVPSAATPSPQPSPSRPPPESSQPSGSRRDSGMVKKVPFVKRVERLIHLELQEQQVKRQCDTCGKEHREWFEVEATQAGVQAVDDCVKRWVSWAERENAKRSWGFGKGYKP</sequence>
<evidence type="ECO:0000313" key="4">
    <source>
        <dbReference type="Proteomes" id="UP000280598"/>
    </source>
</evidence>
<dbReference type="EMBL" id="QWIS01000047">
    <property type="protein sequence ID" value="RMZ12005.1"/>
    <property type="molecule type" value="Genomic_DNA"/>
</dbReference>
<feature type="compositionally biased region" description="Pro residues" evidence="1">
    <location>
        <begin position="224"/>
        <end position="240"/>
    </location>
</feature>
<comment type="caution">
    <text evidence="3">The sequence shown here is derived from an EMBL/GenBank/DDBJ whole genome shotgun (WGS) entry which is preliminary data.</text>
</comment>
<dbReference type="VEuPathDB" id="FungiDB:BTJ68_11258"/>
<feature type="compositionally biased region" description="Pro residues" evidence="1">
    <location>
        <begin position="396"/>
        <end position="408"/>
    </location>
</feature>
<feature type="domain" description="Bacteriophage T5 Orf172 DNA-binding" evidence="2">
    <location>
        <begin position="351"/>
        <end position="477"/>
    </location>
</feature>
<dbReference type="AlphaFoldDB" id="A0A3M7HG83"/>
<dbReference type="PANTHER" id="PTHR28094:SF2">
    <property type="entry name" value="BACTERIOPHAGE T5 ORF172 DNA-BINDING DOMAIN-CONTAINING PROTEIN"/>
    <property type="match status" value="1"/>
</dbReference>
<reference evidence="3 4" key="1">
    <citation type="journal article" date="2018" name="BMC Genomics">
        <title>Genomic evidence for intraspecific hybridization in a clonal and extremely halotolerant yeast.</title>
        <authorList>
            <person name="Gostincar C."/>
            <person name="Stajich J.E."/>
            <person name="Zupancic J."/>
            <person name="Zalar P."/>
            <person name="Gunde-Cimerman N."/>
        </authorList>
    </citation>
    <scope>NUCLEOTIDE SEQUENCE [LARGE SCALE GENOMIC DNA]</scope>
    <source>
        <strain evidence="3 4">EXF-562</strain>
    </source>
</reference>
<accession>A0A3M7HG83</accession>
<name>A0A3M7HG83_HORWE</name>
<feature type="region of interest" description="Disordered" evidence="1">
    <location>
        <begin position="200"/>
        <end position="261"/>
    </location>
</feature>
<proteinExistence type="predicted"/>
<feature type="compositionally biased region" description="Low complexity" evidence="1">
    <location>
        <begin position="45"/>
        <end position="56"/>
    </location>
</feature>
<evidence type="ECO:0000256" key="1">
    <source>
        <dbReference type="SAM" id="MobiDB-lite"/>
    </source>
</evidence>
<dbReference type="Proteomes" id="UP000280598">
    <property type="component" value="Unassembled WGS sequence"/>
</dbReference>
<organism evidence="3 4">
    <name type="scientific">Hortaea werneckii</name>
    <name type="common">Black yeast</name>
    <name type="synonym">Cladosporium werneckii</name>
    <dbReference type="NCBI Taxonomy" id="91943"/>
    <lineage>
        <taxon>Eukaryota</taxon>
        <taxon>Fungi</taxon>
        <taxon>Dikarya</taxon>
        <taxon>Ascomycota</taxon>
        <taxon>Pezizomycotina</taxon>
        <taxon>Dothideomycetes</taxon>
        <taxon>Dothideomycetidae</taxon>
        <taxon>Mycosphaerellales</taxon>
        <taxon>Teratosphaeriaceae</taxon>
        <taxon>Hortaea</taxon>
    </lineage>
</organism>
<feature type="compositionally biased region" description="Basic and acidic residues" evidence="1">
    <location>
        <begin position="9"/>
        <end position="21"/>
    </location>
</feature>
<evidence type="ECO:0000259" key="2">
    <source>
        <dbReference type="SMART" id="SM00974"/>
    </source>
</evidence>
<feature type="region of interest" description="Disordered" evidence="1">
    <location>
        <begin position="392"/>
        <end position="421"/>
    </location>
</feature>
<feature type="compositionally biased region" description="Polar residues" evidence="1">
    <location>
        <begin position="97"/>
        <end position="108"/>
    </location>
</feature>
<feature type="compositionally biased region" description="Low complexity" evidence="1">
    <location>
        <begin position="207"/>
        <end position="223"/>
    </location>
</feature>
<dbReference type="InterPro" id="IPR053006">
    <property type="entry name" value="Meiosis_regulatory"/>
</dbReference>
<dbReference type="InterPro" id="IPR018306">
    <property type="entry name" value="Phage_T5_Orf172_DNA-bd"/>
</dbReference>
<feature type="compositionally biased region" description="Basic and acidic residues" evidence="1">
    <location>
        <begin position="125"/>
        <end position="147"/>
    </location>
</feature>
<protein>
    <recommendedName>
        <fullName evidence="2">Bacteriophage T5 Orf172 DNA-binding domain-containing protein</fullName>
    </recommendedName>
</protein>
<feature type="region of interest" description="Disordered" evidence="1">
    <location>
        <begin position="1"/>
        <end position="108"/>
    </location>
</feature>
<feature type="compositionally biased region" description="Polar residues" evidence="1">
    <location>
        <begin position="22"/>
        <end position="35"/>
    </location>
</feature>
<evidence type="ECO:0000313" key="3">
    <source>
        <dbReference type="EMBL" id="RMZ12005.1"/>
    </source>
</evidence>